<dbReference type="AlphaFoldDB" id="A0A0B6Y8P9"/>
<feature type="non-terminal residue" evidence="1">
    <location>
        <position position="1"/>
    </location>
</feature>
<gene>
    <name evidence="1" type="primary">ORF17093</name>
</gene>
<evidence type="ECO:0000313" key="1">
    <source>
        <dbReference type="EMBL" id="CEK52519.1"/>
    </source>
</evidence>
<accession>A0A0B6Y8P9</accession>
<reference evidence="1" key="1">
    <citation type="submission" date="2014-12" db="EMBL/GenBank/DDBJ databases">
        <title>Insight into the proteome of Arion vulgaris.</title>
        <authorList>
            <person name="Aradska J."/>
            <person name="Bulat T."/>
            <person name="Smidak R."/>
            <person name="Sarate P."/>
            <person name="Gangsoo J."/>
            <person name="Sialana F."/>
            <person name="Bilban M."/>
            <person name="Lubec G."/>
        </authorList>
    </citation>
    <scope>NUCLEOTIDE SEQUENCE</scope>
    <source>
        <tissue evidence="1">Skin</tissue>
    </source>
</reference>
<sequence length="51" mass="5647">DIGEEIEAPMDLSGGAVKNPYFFYLRIPLRASTVRHSACSLAILMNSYDDV</sequence>
<name>A0A0B6Y8P9_9EUPU</name>
<dbReference type="EMBL" id="HACG01005654">
    <property type="protein sequence ID" value="CEK52519.1"/>
    <property type="molecule type" value="Transcribed_RNA"/>
</dbReference>
<proteinExistence type="predicted"/>
<protein>
    <submittedName>
        <fullName evidence="1">Uncharacterized protein</fullName>
    </submittedName>
</protein>
<organism evidence="1">
    <name type="scientific">Arion vulgaris</name>
    <dbReference type="NCBI Taxonomy" id="1028688"/>
    <lineage>
        <taxon>Eukaryota</taxon>
        <taxon>Metazoa</taxon>
        <taxon>Spiralia</taxon>
        <taxon>Lophotrochozoa</taxon>
        <taxon>Mollusca</taxon>
        <taxon>Gastropoda</taxon>
        <taxon>Heterobranchia</taxon>
        <taxon>Euthyneura</taxon>
        <taxon>Panpulmonata</taxon>
        <taxon>Eupulmonata</taxon>
        <taxon>Stylommatophora</taxon>
        <taxon>Helicina</taxon>
        <taxon>Arionoidea</taxon>
        <taxon>Arionidae</taxon>
        <taxon>Arion</taxon>
    </lineage>
</organism>